<feature type="transmembrane region" description="Helical" evidence="1">
    <location>
        <begin position="7"/>
        <end position="26"/>
    </location>
</feature>
<keyword evidence="1" id="KW-1133">Transmembrane helix</keyword>
<dbReference type="EMBL" id="LR796142">
    <property type="protein sequence ID" value="CAB4121049.1"/>
    <property type="molecule type" value="Genomic_DNA"/>
</dbReference>
<keyword evidence="1" id="KW-0472">Membrane</keyword>
<keyword evidence="1" id="KW-0812">Transmembrane</keyword>
<protein>
    <submittedName>
        <fullName evidence="2">Uncharacterized protein</fullName>
    </submittedName>
</protein>
<proteinExistence type="predicted"/>
<name>A0A6J5KLF6_9CAUD</name>
<sequence>MKYIADFFALVGLVSTILVAGFYLGYATYQPKCRTVAALFTESCK</sequence>
<organism evidence="2">
    <name type="scientific">uncultured Caudovirales phage</name>
    <dbReference type="NCBI Taxonomy" id="2100421"/>
    <lineage>
        <taxon>Viruses</taxon>
        <taxon>Duplodnaviria</taxon>
        <taxon>Heunggongvirae</taxon>
        <taxon>Uroviricota</taxon>
        <taxon>Caudoviricetes</taxon>
        <taxon>Peduoviridae</taxon>
        <taxon>Maltschvirus</taxon>
        <taxon>Maltschvirus maltsch</taxon>
    </lineage>
</organism>
<reference evidence="2" key="1">
    <citation type="submission" date="2020-04" db="EMBL/GenBank/DDBJ databases">
        <authorList>
            <person name="Chiriac C."/>
            <person name="Salcher M."/>
            <person name="Ghai R."/>
            <person name="Kavagutti S V."/>
        </authorList>
    </citation>
    <scope>NUCLEOTIDE SEQUENCE</scope>
</reference>
<accession>A0A6J5KLF6</accession>
<evidence type="ECO:0000256" key="1">
    <source>
        <dbReference type="SAM" id="Phobius"/>
    </source>
</evidence>
<evidence type="ECO:0000313" key="2">
    <source>
        <dbReference type="EMBL" id="CAB4121049.1"/>
    </source>
</evidence>
<gene>
    <name evidence="2" type="ORF">UFOVP10_16</name>
</gene>